<evidence type="ECO:0000313" key="2">
    <source>
        <dbReference type="Proteomes" id="UP001056120"/>
    </source>
</evidence>
<organism evidence="1 2">
    <name type="scientific">Smallanthus sonchifolius</name>
    <dbReference type="NCBI Taxonomy" id="185202"/>
    <lineage>
        <taxon>Eukaryota</taxon>
        <taxon>Viridiplantae</taxon>
        <taxon>Streptophyta</taxon>
        <taxon>Embryophyta</taxon>
        <taxon>Tracheophyta</taxon>
        <taxon>Spermatophyta</taxon>
        <taxon>Magnoliopsida</taxon>
        <taxon>eudicotyledons</taxon>
        <taxon>Gunneridae</taxon>
        <taxon>Pentapetalae</taxon>
        <taxon>asterids</taxon>
        <taxon>campanulids</taxon>
        <taxon>Asterales</taxon>
        <taxon>Asteraceae</taxon>
        <taxon>Asteroideae</taxon>
        <taxon>Heliantheae alliance</taxon>
        <taxon>Millerieae</taxon>
        <taxon>Smallanthus</taxon>
    </lineage>
</organism>
<protein>
    <submittedName>
        <fullName evidence="1">Uncharacterized protein</fullName>
    </submittedName>
</protein>
<sequence length="352" mass="38430">MSGIRDDRVVPPLEVGVWLCPFKGFHCCPDGTSGSKGFPRLVAHIKRLHLSSDDRKGTLREAVSTDYDLFVSVGEALKVSGQWLCGVCICLHALSRACHHVDGIAHFKWVARDAEEFIVGIPKPNVGREVVPLGEVVMDGVLLERVFSLPITIVKSIPHNCQMALAQALTVALGKVAAMPDSVEAWVRLLLLPCCTLRVFRPSNRQERRSGNRKSLQCHSIQRSLAAWRDGDGFEELILSLFAQPLGSTTCHVELVPGSDNSMACNNVKQCSRKVVDGHFTAVVKVLCSSGVAPFCNDTMKVLVAKHPILPPPVMPVSLLYEPPLVVDDDVVLECIKSFPKGTSWGRDGLRA</sequence>
<evidence type="ECO:0000313" key="1">
    <source>
        <dbReference type="EMBL" id="KAI3776189.1"/>
    </source>
</evidence>
<dbReference type="Proteomes" id="UP001056120">
    <property type="component" value="Linkage Group LG15"/>
</dbReference>
<comment type="caution">
    <text evidence="1">The sequence shown here is derived from an EMBL/GenBank/DDBJ whole genome shotgun (WGS) entry which is preliminary data.</text>
</comment>
<reference evidence="1 2" key="2">
    <citation type="journal article" date="2022" name="Mol. Ecol. Resour.">
        <title>The genomes of chicory, endive, great burdock and yacon provide insights into Asteraceae paleo-polyploidization history and plant inulin production.</title>
        <authorList>
            <person name="Fan W."/>
            <person name="Wang S."/>
            <person name="Wang H."/>
            <person name="Wang A."/>
            <person name="Jiang F."/>
            <person name="Liu H."/>
            <person name="Zhao H."/>
            <person name="Xu D."/>
            <person name="Zhang Y."/>
        </authorList>
    </citation>
    <scope>NUCLEOTIDE SEQUENCE [LARGE SCALE GENOMIC DNA]</scope>
    <source>
        <strain evidence="2">cv. Yunnan</strain>
        <tissue evidence="1">Leaves</tissue>
    </source>
</reference>
<gene>
    <name evidence="1" type="ORF">L1987_45961</name>
</gene>
<name>A0ACB9FY60_9ASTR</name>
<accession>A0ACB9FY60</accession>
<keyword evidence="2" id="KW-1185">Reference proteome</keyword>
<dbReference type="EMBL" id="CM042032">
    <property type="protein sequence ID" value="KAI3776189.1"/>
    <property type="molecule type" value="Genomic_DNA"/>
</dbReference>
<reference evidence="2" key="1">
    <citation type="journal article" date="2022" name="Mol. Ecol. Resour.">
        <title>The genomes of chicory, endive, great burdock and yacon provide insights into Asteraceae palaeo-polyploidization history and plant inulin production.</title>
        <authorList>
            <person name="Fan W."/>
            <person name="Wang S."/>
            <person name="Wang H."/>
            <person name="Wang A."/>
            <person name="Jiang F."/>
            <person name="Liu H."/>
            <person name="Zhao H."/>
            <person name="Xu D."/>
            <person name="Zhang Y."/>
        </authorList>
    </citation>
    <scope>NUCLEOTIDE SEQUENCE [LARGE SCALE GENOMIC DNA]</scope>
    <source>
        <strain evidence="2">cv. Yunnan</strain>
    </source>
</reference>
<proteinExistence type="predicted"/>